<dbReference type="SUPFAM" id="SSF53335">
    <property type="entry name" value="S-adenosyl-L-methionine-dependent methyltransferases"/>
    <property type="match status" value="1"/>
</dbReference>
<name>A0ABS0PRU5_9BRAD</name>
<evidence type="ECO:0000313" key="3">
    <source>
        <dbReference type="Proteomes" id="UP000807370"/>
    </source>
</evidence>
<protein>
    <submittedName>
        <fullName evidence="2">Class I SAM-dependent methyltransferase</fullName>
    </submittedName>
</protein>
<organism evidence="2 3">
    <name type="scientific">Bradyrhizobium agreste</name>
    <dbReference type="NCBI Taxonomy" id="2751811"/>
    <lineage>
        <taxon>Bacteria</taxon>
        <taxon>Pseudomonadati</taxon>
        <taxon>Pseudomonadota</taxon>
        <taxon>Alphaproteobacteria</taxon>
        <taxon>Hyphomicrobiales</taxon>
        <taxon>Nitrobacteraceae</taxon>
        <taxon>Bradyrhizobium</taxon>
    </lineage>
</organism>
<reference evidence="2 3" key="1">
    <citation type="submission" date="2020-07" db="EMBL/GenBank/DDBJ databases">
        <title>Bradyrhizobium diversity isolated from nodules of indigenous legumes of Western Australia.</title>
        <authorList>
            <person name="Klepa M.S."/>
        </authorList>
    </citation>
    <scope>NUCLEOTIDE SEQUENCE [LARGE SCALE GENOMIC DNA]</scope>
    <source>
        <strain evidence="2 3">CNPSo 4010</strain>
    </source>
</reference>
<keyword evidence="2" id="KW-0808">Transferase</keyword>
<proteinExistence type="predicted"/>
<feature type="domain" description="Methyltransferase type 11" evidence="1">
    <location>
        <begin position="42"/>
        <end position="92"/>
    </location>
</feature>
<dbReference type="GO" id="GO:0008168">
    <property type="term" value="F:methyltransferase activity"/>
    <property type="evidence" value="ECO:0007669"/>
    <property type="project" value="UniProtKB-KW"/>
</dbReference>
<keyword evidence="3" id="KW-1185">Reference proteome</keyword>
<gene>
    <name evidence="2" type="ORF">HZZ13_19400</name>
</gene>
<dbReference type="CDD" id="cd02440">
    <property type="entry name" value="AdoMet_MTases"/>
    <property type="match status" value="1"/>
</dbReference>
<dbReference type="InterPro" id="IPR029063">
    <property type="entry name" value="SAM-dependent_MTases_sf"/>
</dbReference>
<dbReference type="InterPro" id="IPR013216">
    <property type="entry name" value="Methyltransf_11"/>
</dbReference>
<dbReference type="Pfam" id="PF08241">
    <property type="entry name" value="Methyltransf_11"/>
    <property type="match status" value="1"/>
</dbReference>
<evidence type="ECO:0000313" key="2">
    <source>
        <dbReference type="EMBL" id="MBH5399937.1"/>
    </source>
</evidence>
<keyword evidence="2" id="KW-0489">Methyltransferase</keyword>
<sequence length="202" mass="22252">MVKKVLNAGSGPVNPERLQRTFRNGGWQEVRMDVDARASPDIVASLEDMSQIADRSFDAVYCSHSLEHLHPHDVRSALRGIVRVLKPDGFALVTSPDLEPIAALVAQGRGEEIAYQSPLGPITALDMIYGHAASIERGNYYMAHNSGFTEDSIARLLLEARFEEVLVIKGNCYDFYALALMPQADKAQILDELHQGGLDFAE</sequence>
<dbReference type="EMBL" id="JACCHP010000012">
    <property type="protein sequence ID" value="MBH5399937.1"/>
    <property type="molecule type" value="Genomic_DNA"/>
</dbReference>
<dbReference type="Proteomes" id="UP000807370">
    <property type="component" value="Unassembled WGS sequence"/>
</dbReference>
<evidence type="ECO:0000259" key="1">
    <source>
        <dbReference type="Pfam" id="PF08241"/>
    </source>
</evidence>
<comment type="caution">
    <text evidence="2">The sequence shown here is derived from an EMBL/GenBank/DDBJ whole genome shotgun (WGS) entry which is preliminary data.</text>
</comment>
<accession>A0ABS0PRU5</accession>
<dbReference type="GO" id="GO:0032259">
    <property type="term" value="P:methylation"/>
    <property type="evidence" value="ECO:0007669"/>
    <property type="project" value="UniProtKB-KW"/>
</dbReference>
<dbReference type="Gene3D" id="3.40.50.150">
    <property type="entry name" value="Vaccinia Virus protein VP39"/>
    <property type="match status" value="1"/>
</dbReference>